<feature type="transmembrane region" description="Helical" evidence="1">
    <location>
        <begin position="6"/>
        <end position="35"/>
    </location>
</feature>
<keyword evidence="1" id="KW-1133">Transmembrane helix</keyword>
<comment type="caution">
    <text evidence="2">The sequence shown here is derived from an EMBL/GenBank/DDBJ whole genome shotgun (WGS) entry which is preliminary data.</text>
</comment>
<keyword evidence="1" id="KW-0812">Transmembrane</keyword>
<protein>
    <submittedName>
        <fullName evidence="2">Uncharacterized protein</fullName>
    </submittedName>
</protein>
<evidence type="ECO:0000313" key="2">
    <source>
        <dbReference type="EMBL" id="MPN46956.1"/>
    </source>
</evidence>
<gene>
    <name evidence="2" type="ORF">SDC9_194555</name>
</gene>
<sequence length="106" mass="11358">MVTPKAVFVCLISTGNIIFSKVIVSILCITGITIVPPPVTTFGFPSPTITAALSEGTFFHVLSIATRTIINPIIISPTVPNIEPKITSPIDIPPVYFNFIVYLSVV</sequence>
<accession>A0A645I7S7</accession>
<reference evidence="2" key="1">
    <citation type="submission" date="2019-08" db="EMBL/GenBank/DDBJ databases">
        <authorList>
            <person name="Kucharzyk K."/>
            <person name="Murdoch R.W."/>
            <person name="Higgins S."/>
            <person name="Loffler F."/>
        </authorList>
    </citation>
    <scope>NUCLEOTIDE SEQUENCE</scope>
</reference>
<keyword evidence="1" id="KW-0472">Membrane</keyword>
<organism evidence="2">
    <name type="scientific">bioreactor metagenome</name>
    <dbReference type="NCBI Taxonomy" id="1076179"/>
    <lineage>
        <taxon>unclassified sequences</taxon>
        <taxon>metagenomes</taxon>
        <taxon>ecological metagenomes</taxon>
    </lineage>
</organism>
<evidence type="ECO:0000256" key="1">
    <source>
        <dbReference type="SAM" id="Phobius"/>
    </source>
</evidence>
<name>A0A645I7S7_9ZZZZ</name>
<proteinExistence type="predicted"/>
<dbReference type="EMBL" id="VSSQ01108045">
    <property type="protein sequence ID" value="MPN46956.1"/>
    <property type="molecule type" value="Genomic_DNA"/>
</dbReference>
<dbReference type="AlphaFoldDB" id="A0A645I7S7"/>